<evidence type="ECO:0000256" key="2">
    <source>
        <dbReference type="PIRSR" id="PIRSR006816-2"/>
    </source>
</evidence>
<dbReference type="PANTHER" id="PTHR43513">
    <property type="entry name" value="DIHYDROOROTATE DEHYDROGENASE B (NAD(+)), ELECTRON TRANSFER SUBUNIT"/>
    <property type="match status" value="1"/>
</dbReference>
<protein>
    <submittedName>
        <fullName evidence="4">Anaerobic sulfite reductase subunit B</fullName>
    </submittedName>
</protein>
<dbReference type="InterPro" id="IPR050353">
    <property type="entry name" value="PyrK_electron_transfer"/>
</dbReference>
<organism evidence="4">
    <name type="scientific">Phytobacter massiliensis</name>
    <dbReference type="NCBI Taxonomy" id="1485952"/>
    <lineage>
        <taxon>Bacteria</taxon>
        <taxon>Pseudomonadati</taxon>
        <taxon>Pseudomonadota</taxon>
        <taxon>Gammaproteobacteria</taxon>
        <taxon>Enterobacterales</taxon>
        <taxon>Enterobacteriaceae</taxon>
        <taxon>Phytobacter</taxon>
    </lineage>
</organism>
<dbReference type="Gene3D" id="2.40.30.10">
    <property type="entry name" value="Translation factors"/>
    <property type="match status" value="1"/>
</dbReference>
<dbReference type="InterPro" id="IPR017938">
    <property type="entry name" value="Riboflavin_synthase-like_b-brl"/>
</dbReference>
<dbReference type="Pfam" id="PF10418">
    <property type="entry name" value="DHODB_Fe-S_bind"/>
    <property type="match status" value="1"/>
</dbReference>
<dbReference type="InterPro" id="IPR039261">
    <property type="entry name" value="FNR_nucleotide-bd"/>
</dbReference>
<dbReference type="GO" id="GO:0016491">
    <property type="term" value="F:oxidoreductase activity"/>
    <property type="evidence" value="ECO:0007669"/>
    <property type="project" value="InterPro"/>
</dbReference>
<dbReference type="SUPFAM" id="SSF63380">
    <property type="entry name" value="Riboflavin synthase domain-like"/>
    <property type="match status" value="1"/>
</dbReference>
<dbReference type="SUPFAM" id="SSF52343">
    <property type="entry name" value="Ferredoxin reductase-like, C-terminal NADP-linked domain"/>
    <property type="match status" value="1"/>
</dbReference>
<dbReference type="PRINTS" id="PR00410">
    <property type="entry name" value="PHEHYDRXLASE"/>
</dbReference>
<dbReference type="EMBL" id="CACRTZ010000005">
    <property type="protein sequence ID" value="VYT95552.1"/>
    <property type="molecule type" value="Genomic_DNA"/>
</dbReference>
<dbReference type="GO" id="GO:0051537">
    <property type="term" value="F:2 iron, 2 sulfur cluster binding"/>
    <property type="evidence" value="ECO:0007669"/>
    <property type="project" value="UniProtKB-KW"/>
</dbReference>
<keyword evidence="1" id="KW-0285">Flavoprotein</keyword>
<feature type="binding site" evidence="2">
    <location>
        <position position="245"/>
    </location>
    <ligand>
        <name>[2Fe-2S] cluster</name>
        <dbReference type="ChEBI" id="CHEBI:190135"/>
    </ligand>
</feature>
<dbReference type="PANTHER" id="PTHR43513:SF1">
    <property type="entry name" value="ANAEROBIC SULFITE REDUCTASE SUBUNIT B"/>
    <property type="match status" value="1"/>
</dbReference>
<dbReference type="InterPro" id="IPR014260">
    <property type="entry name" value="Sulphite_reductase_B"/>
</dbReference>
<dbReference type="Pfam" id="PF00175">
    <property type="entry name" value="NAD_binding_1"/>
    <property type="match status" value="1"/>
</dbReference>
<sequence>MSQQCTCHKPEHPLLPAAYTIIDIKKHTALEWNFRVATDLPARPGQFVEVSLPRVGEAPISVSDYGDGWIDLLIRNVGKVTGALFCLHVGDSLWLRGCYGHGYPLEMFRHKPLLVVAGGTGVAPVKGLLRYFSENPAEIARLDIILGYKNRHSVLYKDEMSLWRKTHNLILTLDEGEEDEQHRIGRVTDYLPTLALPQLAQTQAIVVGPPVMIKFTVQMLRDRGFAPQQIWVDYERRMACSTGKCGHCRMGDVYVCVDGPVFNYARAQAFAD</sequence>
<dbReference type="GO" id="GO:0046872">
    <property type="term" value="F:metal ion binding"/>
    <property type="evidence" value="ECO:0007669"/>
    <property type="project" value="UniProtKB-KW"/>
</dbReference>
<gene>
    <name evidence="4" type="primary">asrB</name>
    <name evidence="4" type="ORF">EMLFYP7_01038</name>
</gene>
<keyword evidence="2" id="KW-0411">Iron-sulfur</keyword>
<comment type="cofactor">
    <cofactor evidence="2">
        <name>[2Fe-2S] cluster</name>
        <dbReference type="ChEBI" id="CHEBI:190135"/>
    </cofactor>
    <text evidence="2">Binds 1 [2Fe-2S] cluster per subunit.</text>
</comment>
<dbReference type="AlphaFoldDB" id="A0A6N3B6C8"/>
<keyword evidence="1" id="KW-0274">FAD</keyword>
<name>A0A6N3B6C8_9ENTR</name>
<dbReference type="PROSITE" id="PS51384">
    <property type="entry name" value="FAD_FR"/>
    <property type="match status" value="1"/>
</dbReference>
<dbReference type="InterPro" id="IPR012165">
    <property type="entry name" value="Cyt_c3_hydrogenase_gsu"/>
</dbReference>
<feature type="binding site" evidence="2">
    <location>
        <position position="240"/>
    </location>
    <ligand>
        <name>[2Fe-2S] cluster</name>
        <dbReference type="ChEBI" id="CHEBI:190135"/>
    </ligand>
</feature>
<dbReference type="GO" id="GO:0006221">
    <property type="term" value="P:pyrimidine nucleotide biosynthetic process"/>
    <property type="evidence" value="ECO:0007669"/>
    <property type="project" value="InterPro"/>
</dbReference>
<feature type="binding site" evidence="2">
    <location>
        <position position="248"/>
    </location>
    <ligand>
        <name>[2Fe-2S] cluster</name>
        <dbReference type="ChEBI" id="CHEBI:190135"/>
    </ligand>
</feature>
<evidence type="ECO:0000259" key="3">
    <source>
        <dbReference type="PROSITE" id="PS51384"/>
    </source>
</evidence>
<keyword evidence="2" id="KW-0479">Metal-binding</keyword>
<keyword evidence="2" id="KW-0408">Iron</keyword>
<dbReference type="InterPro" id="IPR019480">
    <property type="entry name" value="Dihydroorotate_DH_Fe-S-bd"/>
</dbReference>
<dbReference type="PIRSF" id="PIRSF006816">
    <property type="entry name" value="Cyc3_hyd_g"/>
    <property type="match status" value="1"/>
</dbReference>
<dbReference type="CDD" id="cd06221">
    <property type="entry name" value="sulfite_reductase_like"/>
    <property type="match status" value="1"/>
</dbReference>
<comment type="cofactor">
    <cofactor evidence="1">
        <name>FAD</name>
        <dbReference type="ChEBI" id="CHEBI:57692"/>
    </cofactor>
    <text evidence="1">Binds 1 FAD per subunit.</text>
</comment>
<dbReference type="GO" id="GO:0050660">
    <property type="term" value="F:flavin adenine dinucleotide binding"/>
    <property type="evidence" value="ECO:0007669"/>
    <property type="project" value="InterPro"/>
</dbReference>
<dbReference type="InterPro" id="IPR001433">
    <property type="entry name" value="OxRdtase_FAD/NAD-bd"/>
</dbReference>
<keyword evidence="2" id="KW-0001">2Fe-2S</keyword>
<accession>A0A6N3B6C8</accession>
<evidence type="ECO:0000313" key="4">
    <source>
        <dbReference type="EMBL" id="VYT95552.1"/>
    </source>
</evidence>
<reference evidence="4" key="1">
    <citation type="submission" date="2019-11" db="EMBL/GenBank/DDBJ databases">
        <authorList>
            <person name="Feng L."/>
        </authorList>
    </citation>
    <scope>NUCLEOTIDE SEQUENCE</scope>
    <source>
        <strain evidence="4">EMassiliensisLFYP7</strain>
    </source>
</reference>
<dbReference type="RefSeq" id="WP_156565202.1">
    <property type="nucleotide sequence ID" value="NZ_CACRTZ010000005.1"/>
</dbReference>
<proteinExistence type="predicted"/>
<dbReference type="NCBIfam" id="TIGR02911">
    <property type="entry name" value="sulfite_red_B"/>
    <property type="match status" value="1"/>
</dbReference>
<feature type="binding site" evidence="2">
    <location>
        <position position="256"/>
    </location>
    <ligand>
        <name>[2Fe-2S] cluster</name>
        <dbReference type="ChEBI" id="CHEBI:190135"/>
    </ligand>
</feature>
<dbReference type="Gene3D" id="3.40.50.80">
    <property type="entry name" value="Nucleotide-binding domain of ferredoxin-NADP reductase (FNR) module"/>
    <property type="match status" value="1"/>
</dbReference>
<dbReference type="InterPro" id="IPR017927">
    <property type="entry name" value="FAD-bd_FR_type"/>
</dbReference>
<feature type="domain" description="FAD-binding FR-type" evidence="3">
    <location>
        <begin position="14"/>
        <end position="105"/>
    </location>
</feature>
<evidence type="ECO:0000256" key="1">
    <source>
        <dbReference type="PIRSR" id="PIRSR006816-1"/>
    </source>
</evidence>
<feature type="binding site" evidence="1">
    <location>
        <begin position="73"/>
        <end position="75"/>
    </location>
    <ligand>
        <name>FAD</name>
        <dbReference type="ChEBI" id="CHEBI:57692"/>
    </ligand>
</feature>